<name>Q7RQH2_PLAYO</name>
<evidence type="ECO:0000313" key="2">
    <source>
        <dbReference type="Proteomes" id="UP000008553"/>
    </source>
</evidence>
<protein>
    <submittedName>
        <fullName evidence="1">Uncharacterized protein</fullName>
    </submittedName>
</protein>
<dbReference type="InParanoid" id="Q7RQH2"/>
<sequence length="53" mass="6575">MSRIKKRKKIENYKTKNYIIFCSAHKSVSQECKHTRMQTWKDLHYNSYLYQNC</sequence>
<dbReference type="PaxDb" id="73239-Q7RQH2"/>
<comment type="caution">
    <text evidence="1">The sequence shown here is derived from an EMBL/GenBank/DDBJ whole genome shotgun (WGS) entry which is preliminary data.</text>
</comment>
<keyword evidence="2" id="KW-1185">Reference proteome</keyword>
<dbReference type="EMBL" id="AABL01000297">
    <property type="protein sequence ID" value="EAA20410.1"/>
    <property type="molecule type" value="Genomic_DNA"/>
</dbReference>
<proteinExistence type="predicted"/>
<accession>Q7RQH2</accession>
<dbReference type="Proteomes" id="UP000008553">
    <property type="component" value="Unassembled WGS sequence"/>
</dbReference>
<gene>
    <name evidence="1" type="ORF">PY01126</name>
</gene>
<organism evidence="1 2">
    <name type="scientific">Plasmodium yoelii yoelii</name>
    <dbReference type="NCBI Taxonomy" id="73239"/>
    <lineage>
        <taxon>Eukaryota</taxon>
        <taxon>Sar</taxon>
        <taxon>Alveolata</taxon>
        <taxon>Apicomplexa</taxon>
        <taxon>Aconoidasida</taxon>
        <taxon>Haemosporida</taxon>
        <taxon>Plasmodiidae</taxon>
        <taxon>Plasmodium</taxon>
        <taxon>Plasmodium (Vinckeia)</taxon>
    </lineage>
</organism>
<dbReference type="AlphaFoldDB" id="Q7RQH2"/>
<evidence type="ECO:0000313" key="1">
    <source>
        <dbReference type="EMBL" id="EAA20410.1"/>
    </source>
</evidence>
<reference evidence="1 2" key="1">
    <citation type="journal article" date="2002" name="Nature">
        <title>Genome sequence and comparative analysis of the model rodent malaria parasite Plasmodium yoelii yoelii.</title>
        <authorList>
            <person name="Carlton J.M."/>
            <person name="Angiuoli S.V."/>
            <person name="Suh B.B."/>
            <person name="Kooij T.W."/>
            <person name="Pertea M."/>
            <person name="Silva J.C."/>
            <person name="Ermolaeva M.D."/>
            <person name="Allen J.E."/>
            <person name="Selengut J.D."/>
            <person name="Koo H.L."/>
            <person name="Peterson J.D."/>
            <person name="Pop M."/>
            <person name="Kosack D.S."/>
            <person name="Shumway M.F."/>
            <person name="Bidwell S.L."/>
            <person name="Shallom S.J."/>
            <person name="van Aken S.E."/>
            <person name="Riedmuller S.B."/>
            <person name="Feldblyum T.V."/>
            <person name="Cho J.K."/>
            <person name="Quackenbush J."/>
            <person name="Sedegah M."/>
            <person name="Shoaibi A."/>
            <person name="Cummings L.M."/>
            <person name="Florens L."/>
            <person name="Yates J.R."/>
            <person name="Raine J.D."/>
            <person name="Sinden R.E."/>
            <person name="Harris M.A."/>
            <person name="Cunningham D.A."/>
            <person name="Preiser P.R."/>
            <person name="Bergman L.W."/>
            <person name="Vaidya A.B."/>
            <person name="van Lin L.H."/>
            <person name="Janse C.J."/>
            <person name="Waters A.P."/>
            <person name="Smith H.O."/>
            <person name="White O.R."/>
            <person name="Salzberg S.L."/>
            <person name="Venter J.C."/>
            <person name="Fraser C.M."/>
            <person name="Hoffman S.L."/>
            <person name="Gardner M.J."/>
            <person name="Carucci D.J."/>
        </authorList>
    </citation>
    <scope>NUCLEOTIDE SEQUENCE [LARGE SCALE GENOMIC DNA]</scope>
    <source>
        <strain evidence="1 2">17XNL</strain>
    </source>
</reference>